<dbReference type="Proteomes" id="UP000035651">
    <property type="component" value="Chromosome"/>
</dbReference>
<dbReference type="InterPro" id="IPR004839">
    <property type="entry name" value="Aminotransferase_I/II_large"/>
</dbReference>
<dbReference type="PATRIC" id="fig|656179.3.peg.1228"/>
<dbReference type="SUPFAM" id="SSF53383">
    <property type="entry name" value="PLP-dependent transferases"/>
    <property type="match status" value="1"/>
</dbReference>
<evidence type="ECO:0000259" key="4">
    <source>
        <dbReference type="Pfam" id="PF00155"/>
    </source>
</evidence>
<evidence type="ECO:0000313" key="5">
    <source>
        <dbReference type="EMBL" id="AKM29713.1"/>
    </source>
</evidence>
<feature type="domain" description="Aminotransferase class I/classII large" evidence="4">
    <location>
        <begin position="37"/>
        <end position="388"/>
    </location>
</feature>
<dbReference type="NCBIfam" id="NF006033">
    <property type="entry name" value="PRK08175.1"/>
    <property type="match status" value="1"/>
</dbReference>
<dbReference type="GO" id="GO:0008483">
    <property type="term" value="F:transaminase activity"/>
    <property type="evidence" value="ECO:0007669"/>
    <property type="project" value="UniProtKB-KW"/>
</dbReference>
<dbReference type="InterPro" id="IPR015421">
    <property type="entry name" value="PyrdxlP-dep_Trfase_major"/>
</dbReference>
<comment type="cofactor">
    <cofactor evidence="1">
        <name>pyridoxal 5'-phosphate</name>
        <dbReference type="ChEBI" id="CHEBI:597326"/>
    </cofactor>
</comment>
<dbReference type="EMBL" id="CP011807">
    <property type="protein sequence ID" value="AKM29713.1"/>
    <property type="molecule type" value="Genomic_DNA"/>
</dbReference>
<proteinExistence type="predicted"/>
<evidence type="ECO:0000256" key="3">
    <source>
        <dbReference type="ARBA" id="ARBA00022679"/>
    </source>
</evidence>
<organism evidence="5 6">
    <name type="scientific">Pandoraea faecigallinarum</name>
    <dbReference type="NCBI Taxonomy" id="656179"/>
    <lineage>
        <taxon>Bacteria</taxon>
        <taxon>Pseudomonadati</taxon>
        <taxon>Pseudomonadota</taxon>
        <taxon>Betaproteobacteria</taxon>
        <taxon>Burkholderiales</taxon>
        <taxon>Burkholderiaceae</taxon>
        <taxon>Pandoraea</taxon>
    </lineage>
</organism>
<name>A0A0H3WT06_9BURK</name>
<dbReference type="AlphaFoldDB" id="A0A0H3WT06"/>
<protein>
    <submittedName>
        <fullName evidence="5">Glutamate-pyruvate aminotransferase</fullName>
    </submittedName>
</protein>
<dbReference type="OrthoDB" id="9803354at2"/>
<keyword evidence="3" id="KW-0808">Transferase</keyword>
<evidence type="ECO:0000256" key="1">
    <source>
        <dbReference type="ARBA" id="ARBA00001933"/>
    </source>
</evidence>
<dbReference type="InterPro" id="IPR015424">
    <property type="entry name" value="PyrdxlP-dep_Trfase"/>
</dbReference>
<dbReference type="GO" id="GO:0030170">
    <property type="term" value="F:pyridoxal phosphate binding"/>
    <property type="evidence" value="ECO:0007669"/>
    <property type="project" value="InterPro"/>
</dbReference>
<dbReference type="InterPro" id="IPR015422">
    <property type="entry name" value="PyrdxlP-dep_Trfase_small"/>
</dbReference>
<sequence length="405" mass="45202">MSSSQGSRSFARINRLPPYVFNITAELKMAARRRGEDIIDLSMGNPDGATPPHIVNKLVEVAQRPDTHGYSTSRGIPRLRRAITRWYKDRYDVELDPEREAIVTIGSKEGLAHLMLATLDQGDTVLVPNPSYPIHIYGAVIAGANIRSVPMTPGIDFFTELERGIRESHPKPKMVILGFPSNPTAQCVELEFFERVVDLARKHDILVVHDLAYADIVYDGYRAPSIMQVPGAQDVCVEFFTLSKSYNMAGWRIGFMVGNPELVAALARIKSYHDYGTFTPVQVAAIAALEGDQTCVGEIREQYQRRRDVLYKGLTEAGWTVDLPKASMYIWARIPEPYRALGSLEFAKKLLAQAKVSVSPGIGFGEYGDEYVRFALIENESRIRQAVRGIKHMFREDGLVQPAGA</sequence>
<accession>A0A0H3WT06</accession>
<dbReference type="STRING" id="656179.AB870_05680"/>
<dbReference type="Pfam" id="PF00155">
    <property type="entry name" value="Aminotran_1_2"/>
    <property type="match status" value="1"/>
</dbReference>
<dbReference type="PANTHER" id="PTHR42832:SF1">
    <property type="entry name" value="GLUTAMATE-PYRUVATE AMINOTRANSFERASE ALAC"/>
    <property type="match status" value="1"/>
</dbReference>
<gene>
    <name evidence="5" type="ORF">AB870_05680</name>
</gene>
<reference evidence="5" key="1">
    <citation type="submission" date="2016-06" db="EMBL/GenBank/DDBJ databases">
        <title>Complete Genome Sequence of Pandoraea faecigallinarum DSM-23572.</title>
        <authorList>
            <person name="Yong D."/>
            <person name="Ee R."/>
            <person name="Lim Y.-L."/>
            <person name="Yin W.-F."/>
            <person name="Chan K.-G."/>
        </authorList>
    </citation>
    <scope>NUCLEOTIDE SEQUENCE</scope>
    <source>
        <strain evidence="5">DSM 23572</strain>
    </source>
</reference>
<keyword evidence="2 5" id="KW-0032">Aminotransferase</keyword>
<dbReference type="KEGG" id="pfg:AB870_05680"/>
<dbReference type="PANTHER" id="PTHR42832">
    <property type="entry name" value="AMINO ACID AMINOTRANSFERASE"/>
    <property type="match status" value="1"/>
</dbReference>
<dbReference type="FunFam" id="3.40.640.10:FF:000018">
    <property type="entry name" value="Alanine aminotransferase AlaC"/>
    <property type="match status" value="1"/>
</dbReference>
<dbReference type="Gene3D" id="3.40.640.10">
    <property type="entry name" value="Type I PLP-dependent aspartate aminotransferase-like (Major domain)"/>
    <property type="match status" value="1"/>
</dbReference>
<evidence type="ECO:0000313" key="6">
    <source>
        <dbReference type="Proteomes" id="UP000035651"/>
    </source>
</evidence>
<keyword evidence="6" id="KW-1185">Reference proteome</keyword>
<dbReference type="Gene3D" id="3.90.1150.10">
    <property type="entry name" value="Aspartate Aminotransferase, domain 1"/>
    <property type="match status" value="1"/>
</dbReference>
<dbReference type="CDD" id="cd00609">
    <property type="entry name" value="AAT_like"/>
    <property type="match status" value="1"/>
</dbReference>
<dbReference type="InterPro" id="IPR050881">
    <property type="entry name" value="LL-DAP_aminotransferase"/>
</dbReference>
<evidence type="ECO:0000256" key="2">
    <source>
        <dbReference type="ARBA" id="ARBA00022576"/>
    </source>
</evidence>
<dbReference type="RefSeq" id="WP_047908345.1">
    <property type="nucleotide sequence ID" value="NZ_CP011807.3"/>
</dbReference>